<name>A0A3N4PT85_9BACT</name>
<dbReference type="InterPro" id="IPR013766">
    <property type="entry name" value="Thioredoxin_domain"/>
</dbReference>
<dbReference type="PANTHER" id="PTHR42852">
    <property type="entry name" value="THIOL:DISULFIDE INTERCHANGE PROTEIN DSBE"/>
    <property type="match status" value="1"/>
</dbReference>
<evidence type="ECO:0000256" key="2">
    <source>
        <dbReference type="ARBA" id="ARBA00022748"/>
    </source>
</evidence>
<feature type="signal peptide" evidence="5">
    <location>
        <begin position="1"/>
        <end position="20"/>
    </location>
</feature>
<evidence type="ECO:0000313" key="8">
    <source>
        <dbReference type="Proteomes" id="UP000278351"/>
    </source>
</evidence>
<evidence type="ECO:0000259" key="6">
    <source>
        <dbReference type="PROSITE" id="PS51352"/>
    </source>
</evidence>
<dbReference type="CDD" id="cd02966">
    <property type="entry name" value="TlpA_like_family"/>
    <property type="match status" value="1"/>
</dbReference>
<sequence length="388" mass="43721">MFSRSILTLTAMLLAVAVHAQHTFTVTGRVKDIPDGEVVGLYLNDGTLLIPRTQDTIRNGTFRLTDSIGPETGLYALRGLGENFPSLWLDVWAKPGAKINVDANGYLIRTWEVNSALPEQQEAGRFIKPNAHNWDRWQQLLIAQRQLNKKRAMAKGDEKQALNAARDSLNAAADKAFTRISETELAIMRQLPVTDLWFEKLKRYAMDTKYNEANTTRGATVALYNSLPEKQRKSREGREIAAYLFPPKVVKNGEPMADTAMVDLAGKQHKLADYKGKYLLLDFWSVGCGPCLEAMPELKTIADSLRSTLTVISLNIDIKRSVWKKYSEKEKITWVNLNDDWGLAGLAARYGVNGIPHYVMISPNGTVIDHWIGYREGRLKEKVKQHLH</sequence>
<feature type="domain" description="Thioredoxin" evidence="6">
    <location>
        <begin position="250"/>
        <end position="388"/>
    </location>
</feature>
<keyword evidence="5" id="KW-0732">Signal</keyword>
<keyword evidence="4" id="KW-0676">Redox-active center</keyword>
<gene>
    <name evidence="7" type="ORF">EGT74_14245</name>
</gene>
<keyword evidence="3" id="KW-1015">Disulfide bond</keyword>
<evidence type="ECO:0000256" key="1">
    <source>
        <dbReference type="ARBA" id="ARBA00004196"/>
    </source>
</evidence>
<dbReference type="InterPro" id="IPR050553">
    <property type="entry name" value="Thioredoxin_ResA/DsbE_sf"/>
</dbReference>
<dbReference type="RefSeq" id="WP_123847222.1">
    <property type="nucleotide sequence ID" value="NZ_RPDH01000002.1"/>
</dbReference>
<dbReference type="GO" id="GO:0030313">
    <property type="term" value="C:cell envelope"/>
    <property type="evidence" value="ECO:0007669"/>
    <property type="project" value="UniProtKB-SubCell"/>
</dbReference>
<dbReference type="Proteomes" id="UP000278351">
    <property type="component" value="Unassembled WGS sequence"/>
</dbReference>
<dbReference type="PANTHER" id="PTHR42852:SF6">
    <property type="entry name" value="THIOL:DISULFIDE INTERCHANGE PROTEIN DSBE"/>
    <property type="match status" value="1"/>
</dbReference>
<comment type="subcellular location">
    <subcellularLocation>
        <location evidence="1">Cell envelope</location>
    </subcellularLocation>
</comment>
<proteinExistence type="predicted"/>
<reference evidence="7 8" key="1">
    <citation type="submission" date="2018-11" db="EMBL/GenBank/DDBJ databases">
        <title>Chitinophaga lutea sp.nov., isolate from arsenic contaminated soil.</title>
        <authorList>
            <person name="Zong Y."/>
        </authorList>
    </citation>
    <scope>NUCLEOTIDE SEQUENCE [LARGE SCALE GENOMIC DNA]</scope>
    <source>
        <strain evidence="7 8">ZY74</strain>
    </source>
</reference>
<keyword evidence="2" id="KW-0201">Cytochrome c-type biogenesis</keyword>
<dbReference type="PROSITE" id="PS51352">
    <property type="entry name" value="THIOREDOXIN_2"/>
    <property type="match status" value="1"/>
</dbReference>
<dbReference type="OrthoDB" id="979391at2"/>
<protein>
    <submittedName>
        <fullName evidence="7">AhpC/TSA family protein</fullName>
    </submittedName>
</protein>
<evidence type="ECO:0000313" key="7">
    <source>
        <dbReference type="EMBL" id="RPE08221.1"/>
    </source>
</evidence>
<keyword evidence="8" id="KW-1185">Reference proteome</keyword>
<feature type="chain" id="PRO_5018096196" evidence="5">
    <location>
        <begin position="21"/>
        <end position="388"/>
    </location>
</feature>
<dbReference type="EMBL" id="RPDH01000002">
    <property type="protein sequence ID" value="RPE08221.1"/>
    <property type="molecule type" value="Genomic_DNA"/>
</dbReference>
<evidence type="ECO:0000256" key="3">
    <source>
        <dbReference type="ARBA" id="ARBA00023157"/>
    </source>
</evidence>
<dbReference type="AlphaFoldDB" id="A0A3N4PT85"/>
<dbReference type="SUPFAM" id="SSF52833">
    <property type="entry name" value="Thioredoxin-like"/>
    <property type="match status" value="1"/>
</dbReference>
<dbReference type="Pfam" id="PF13905">
    <property type="entry name" value="Thioredoxin_8"/>
    <property type="match status" value="1"/>
</dbReference>
<evidence type="ECO:0000256" key="5">
    <source>
        <dbReference type="SAM" id="SignalP"/>
    </source>
</evidence>
<dbReference type="InterPro" id="IPR012336">
    <property type="entry name" value="Thioredoxin-like_fold"/>
</dbReference>
<evidence type="ECO:0000256" key="4">
    <source>
        <dbReference type="ARBA" id="ARBA00023284"/>
    </source>
</evidence>
<dbReference type="InterPro" id="IPR036249">
    <property type="entry name" value="Thioredoxin-like_sf"/>
</dbReference>
<comment type="caution">
    <text evidence="7">The sequence shown here is derived from an EMBL/GenBank/DDBJ whole genome shotgun (WGS) entry which is preliminary data.</text>
</comment>
<accession>A0A3N4PT85</accession>
<organism evidence="7 8">
    <name type="scientific">Chitinophaga lutea</name>
    <dbReference type="NCBI Taxonomy" id="2488634"/>
    <lineage>
        <taxon>Bacteria</taxon>
        <taxon>Pseudomonadati</taxon>
        <taxon>Bacteroidota</taxon>
        <taxon>Chitinophagia</taxon>
        <taxon>Chitinophagales</taxon>
        <taxon>Chitinophagaceae</taxon>
        <taxon>Chitinophaga</taxon>
    </lineage>
</organism>
<dbReference type="Gene3D" id="3.40.30.10">
    <property type="entry name" value="Glutaredoxin"/>
    <property type="match status" value="1"/>
</dbReference>
<dbReference type="GO" id="GO:0017004">
    <property type="term" value="P:cytochrome complex assembly"/>
    <property type="evidence" value="ECO:0007669"/>
    <property type="project" value="UniProtKB-KW"/>
</dbReference>